<organism evidence="3 4">
    <name type="scientific">Paenibacillus oceani</name>
    <dbReference type="NCBI Taxonomy" id="2772510"/>
    <lineage>
        <taxon>Bacteria</taxon>
        <taxon>Bacillati</taxon>
        <taxon>Bacillota</taxon>
        <taxon>Bacilli</taxon>
        <taxon>Bacillales</taxon>
        <taxon>Paenibacillaceae</taxon>
        <taxon>Paenibacillus</taxon>
    </lineage>
</organism>
<dbReference type="Pfam" id="PF03648">
    <property type="entry name" value="Glyco_hydro_67N"/>
    <property type="match status" value="1"/>
</dbReference>
<evidence type="ECO:0000256" key="1">
    <source>
        <dbReference type="ARBA" id="ARBA00022801"/>
    </source>
</evidence>
<gene>
    <name evidence="3" type="ORF">IDH45_05710</name>
</gene>
<dbReference type="EMBL" id="JACXJA010000006">
    <property type="protein sequence ID" value="MBD2861484.1"/>
    <property type="molecule type" value="Genomic_DNA"/>
</dbReference>
<comment type="caution">
    <text evidence="3">The sequence shown here is derived from an EMBL/GenBank/DDBJ whole genome shotgun (WGS) entry which is preliminary data.</text>
</comment>
<dbReference type="SUPFAM" id="SSF55545">
    <property type="entry name" value="beta-N-acetylhexosaminidase-like domain"/>
    <property type="match status" value="1"/>
</dbReference>
<dbReference type="Proteomes" id="UP000639396">
    <property type="component" value="Unassembled WGS sequence"/>
</dbReference>
<dbReference type="GO" id="GO:0045493">
    <property type="term" value="P:xylan catabolic process"/>
    <property type="evidence" value="ECO:0007669"/>
    <property type="project" value="InterPro"/>
</dbReference>
<proteinExistence type="predicted"/>
<name>A0A927GZH8_9BACL</name>
<dbReference type="InterPro" id="IPR029018">
    <property type="entry name" value="Hex-like_dom2"/>
</dbReference>
<evidence type="ECO:0000313" key="3">
    <source>
        <dbReference type="EMBL" id="MBD2861484.1"/>
    </source>
</evidence>
<dbReference type="InterPro" id="IPR005154">
    <property type="entry name" value="Glyco_hydro_67_aGlcAse_N"/>
</dbReference>
<feature type="domain" description="Alpha glucuronidase N-terminal" evidence="2">
    <location>
        <begin position="24"/>
        <end position="114"/>
    </location>
</feature>
<accession>A0A927GZH8</accession>
<dbReference type="RefSeq" id="WP_190925553.1">
    <property type="nucleotide sequence ID" value="NZ_JACXJA010000006.1"/>
</dbReference>
<dbReference type="AlphaFoldDB" id="A0A927GZH8"/>
<evidence type="ECO:0000313" key="4">
    <source>
        <dbReference type="Proteomes" id="UP000639396"/>
    </source>
</evidence>
<keyword evidence="1" id="KW-0378">Hydrolase</keyword>
<keyword evidence="4" id="KW-1185">Reference proteome</keyword>
<protein>
    <recommendedName>
        <fullName evidence="2">Alpha glucuronidase N-terminal domain-containing protein</fullName>
    </recommendedName>
</protein>
<reference evidence="3" key="1">
    <citation type="submission" date="2020-09" db="EMBL/GenBank/DDBJ databases">
        <title>A novel bacterium of genus Paenibacillus, isolated from South China Sea.</title>
        <authorList>
            <person name="Huang H."/>
            <person name="Mo K."/>
            <person name="Hu Y."/>
        </authorList>
    </citation>
    <scope>NUCLEOTIDE SEQUENCE</scope>
    <source>
        <strain evidence="3">IB182363</strain>
    </source>
</reference>
<dbReference type="GO" id="GO:0046559">
    <property type="term" value="F:alpha-glucuronidase activity"/>
    <property type="evidence" value="ECO:0007669"/>
    <property type="project" value="InterPro"/>
</dbReference>
<sequence length="802" mass="90030">MKGIDFTGALVLSAPEVCGPEAKAIDVLVEEIADRTGVVLERTQVYARRPVPVIVAGTAESLRRISGLEWPEAVTGGLAELKPEGYMLRTEGGDGVPPAVWIVGADARGVLYGAGKLLRLLRWGAGSCRLEGPLHTITAPYSPIRGHQLGYRPKNNALDAWSPEQFDRYIRELALFGANSIEILPPRTDDHPTGPLMKVEPLEMMVRIAESIDSYGLDTWIWYPNMGDDYDDPVTIAAELAEREDIFRKLPRIRALFVPGSDPGKMEPDPLFVWTERVARLLRQYHPEAKIWLSPQIMRHDSAAWMEAFYRQVDREPDWLGGIVFGPHVDVPLPELRRRIPARYPIRRYEDITHNYHCQYPVADWDMAYALTLGRESCNPRPAAQKHIHNVLAPYADGTIAYSEGINDDVNKFVWSDQEWDPATPVVQTLREYAGLFIDDERAEAVAQGLLALERNWEGPLAVNDGVEVTLQQWKRMEADAPPRMRDSYRFQMHLLRAYFDTYTKRRLAYETELEYKAREALQMAPVSGSLAALERAGHILGQARTEPVGAPYKERCEQLADELFANIGYQLTVTRHFARSQGRGAFMDAIDAPLNDIRWLRTQCELIGEAEDEGERLALIEGALNRTDPGPGGFYDNLGSCRGFRRVDPGAGWQADPGYLATPRIAYAMHLLSMSPERQKELGGIPLSWVAHTNAMLDTPIVVRYDSLDPQTKYKVKAVLVGETSGRTPRDCWASLTAGDSFVLDEEVHIAAGGVTTRECAVPPEAVQDGRLSLTFRRTRGFKRLNVAEVWLLPERNRSEI</sequence>
<evidence type="ECO:0000259" key="2">
    <source>
        <dbReference type="Pfam" id="PF03648"/>
    </source>
</evidence>
<dbReference type="Gene3D" id="3.30.379.10">
    <property type="entry name" value="Chitobiase/beta-hexosaminidase domain 2-like"/>
    <property type="match status" value="1"/>
</dbReference>